<dbReference type="AlphaFoldDB" id="A0A0A8Y980"/>
<name>A0A0A8Y980_ARUDO</name>
<sequence length="18" mass="2010">MMPAGTAARARLKHQHHP</sequence>
<evidence type="ECO:0000313" key="1">
    <source>
        <dbReference type="EMBL" id="JAD21868.1"/>
    </source>
</evidence>
<accession>A0A0A8Y980</accession>
<dbReference type="EMBL" id="GBRH01276027">
    <property type="protein sequence ID" value="JAD21868.1"/>
    <property type="molecule type" value="Transcribed_RNA"/>
</dbReference>
<protein>
    <submittedName>
        <fullName evidence="1">Mstr1</fullName>
    </submittedName>
</protein>
<reference evidence="1" key="2">
    <citation type="journal article" date="2015" name="Data Brief">
        <title>Shoot transcriptome of the giant reed, Arundo donax.</title>
        <authorList>
            <person name="Barrero R.A."/>
            <person name="Guerrero F.D."/>
            <person name="Moolhuijzen P."/>
            <person name="Goolsby J.A."/>
            <person name="Tidwell J."/>
            <person name="Bellgard S.E."/>
            <person name="Bellgard M.I."/>
        </authorList>
    </citation>
    <scope>NUCLEOTIDE SEQUENCE</scope>
    <source>
        <tissue evidence="1">Shoot tissue taken approximately 20 cm above the soil surface</tissue>
    </source>
</reference>
<reference evidence="1" key="1">
    <citation type="submission" date="2014-09" db="EMBL/GenBank/DDBJ databases">
        <authorList>
            <person name="Magalhaes I.L.F."/>
            <person name="Oliveira U."/>
            <person name="Santos F.R."/>
            <person name="Vidigal T.H.D.A."/>
            <person name="Brescovit A.D."/>
            <person name="Santos A.J."/>
        </authorList>
    </citation>
    <scope>NUCLEOTIDE SEQUENCE</scope>
    <source>
        <tissue evidence="1">Shoot tissue taken approximately 20 cm above the soil surface</tissue>
    </source>
</reference>
<organism evidence="1">
    <name type="scientific">Arundo donax</name>
    <name type="common">Giant reed</name>
    <name type="synonym">Donax arundinaceus</name>
    <dbReference type="NCBI Taxonomy" id="35708"/>
    <lineage>
        <taxon>Eukaryota</taxon>
        <taxon>Viridiplantae</taxon>
        <taxon>Streptophyta</taxon>
        <taxon>Embryophyta</taxon>
        <taxon>Tracheophyta</taxon>
        <taxon>Spermatophyta</taxon>
        <taxon>Magnoliopsida</taxon>
        <taxon>Liliopsida</taxon>
        <taxon>Poales</taxon>
        <taxon>Poaceae</taxon>
        <taxon>PACMAD clade</taxon>
        <taxon>Arundinoideae</taxon>
        <taxon>Arundineae</taxon>
        <taxon>Arundo</taxon>
    </lineage>
</organism>
<proteinExistence type="predicted"/>